<feature type="region of interest" description="Disordered" evidence="1">
    <location>
        <begin position="101"/>
        <end position="120"/>
    </location>
</feature>
<sequence>MTTRPVGPRLTALQRTDPNPSIMGTTCPIIRLLKGEVGGSNLTNNLIMGQVVPIMEGLGSVRCSAVSLGPTGRVVTILLTSETVTVSSSSSYLSSSYRHSSLKLGKKNRPNSIRRHRRQHPSTLRILFPDQFL</sequence>
<dbReference type="Proteomes" id="UP000712600">
    <property type="component" value="Unassembled WGS sequence"/>
</dbReference>
<evidence type="ECO:0000313" key="2">
    <source>
        <dbReference type="EMBL" id="KAF3511156.1"/>
    </source>
</evidence>
<organism evidence="2 3">
    <name type="scientific">Brassica cretica</name>
    <name type="common">Mustard</name>
    <dbReference type="NCBI Taxonomy" id="69181"/>
    <lineage>
        <taxon>Eukaryota</taxon>
        <taxon>Viridiplantae</taxon>
        <taxon>Streptophyta</taxon>
        <taxon>Embryophyta</taxon>
        <taxon>Tracheophyta</taxon>
        <taxon>Spermatophyta</taxon>
        <taxon>Magnoliopsida</taxon>
        <taxon>eudicotyledons</taxon>
        <taxon>Gunneridae</taxon>
        <taxon>Pentapetalae</taxon>
        <taxon>rosids</taxon>
        <taxon>malvids</taxon>
        <taxon>Brassicales</taxon>
        <taxon>Brassicaceae</taxon>
        <taxon>Brassiceae</taxon>
        <taxon>Brassica</taxon>
    </lineage>
</organism>
<comment type="caution">
    <text evidence="2">The sequence shown here is derived from an EMBL/GenBank/DDBJ whole genome shotgun (WGS) entry which is preliminary data.</text>
</comment>
<gene>
    <name evidence="2" type="ORF">F2Q69_00006746</name>
</gene>
<dbReference type="EMBL" id="QGKX02001521">
    <property type="protein sequence ID" value="KAF3511156.1"/>
    <property type="molecule type" value="Genomic_DNA"/>
</dbReference>
<name>A0A8S9P4Z6_BRACR</name>
<accession>A0A8S9P4Z6</accession>
<reference evidence="2" key="1">
    <citation type="submission" date="2019-12" db="EMBL/GenBank/DDBJ databases">
        <title>Genome sequencing and annotation of Brassica cretica.</title>
        <authorList>
            <person name="Studholme D.J."/>
            <person name="Sarris P."/>
        </authorList>
    </citation>
    <scope>NUCLEOTIDE SEQUENCE</scope>
    <source>
        <strain evidence="2">PFS-109/04</strain>
        <tissue evidence="2">Leaf</tissue>
    </source>
</reference>
<dbReference type="AlphaFoldDB" id="A0A8S9P4Z6"/>
<evidence type="ECO:0000256" key="1">
    <source>
        <dbReference type="SAM" id="MobiDB-lite"/>
    </source>
</evidence>
<protein>
    <submittedName>
        <fullName evidence="2">Uncharacterized protein</fullName>
    </submittedName>
</protein>
<evidence type="ECO:0000313" key="3">
    <source>
        <dbReference type="Proteomes" id="UP000712600"/>
    </source>
</evidence>
<proteinExistence type="predicted"/>